<dbReference type="GO" id="GO:0006607">
    <property type="term" value="P:NLS-bearing protein import into nucleus"/>
    <property type="evidence" value="ECO:0007669"/>
    <property type="project" value="TreeGrafter"/>
</dbReference>
<organism evidence="7 8">
    <name type="scientific">Dimargaris verticillata</name>
    <dbReference type="NCBI Taxonomy" id="2761393"/>
    <lineage>
        <taxon>Eukaryota</taxon>
        <taxon>Fungi</taxon>
        <taxon>Fungi incertae sedis</taxon>
        <taxon>Zoopagomycota</taxon>
        <taxon>Kickxellomycotina</taxon>
        <taxon>Dimargaritomycetes</taxon>
        <taxon>Dimargaritales</taxon>
        <taxon>Dimargaritaceae</taxon>
        <taxon>Dimargaris</taxon>
    </lineage>
</organism>
<feature type="coiled-coil region" evidence="4">
    <location>
        <begin position="252"/>
        <end position="279"/>
    </location>
</feature>
<dbReference type="GO" id="GO:0006999">
    <property type="term" value="P:nuclear pore organization"/>
    <property type="evidence" value="ECO:0007669"/>
    <property type="project" value="TreeGrafter"/>
</dbReference>
<dbReference type="InterPro" id="IPR025712">
    <property type="entry name" value="Nup54_alpha-helical_dom"/>
</dbReference>
<name>A0A9W8B0L6_9FUNG</name>
<feature type="region of interest" description="Disordered" evidence="5">
    <location>
        <begin position="62"/>
        <end position="100"/>
    </location>
</feature>
<dbReference type="Pfam" id="PF13874">
    <property type="entry name" value="Nup54"/>
    <property type="match status" value="1"/>
</dbReference>
<evidence type="ECO:0000256" key="5">
    <source>
        <dbReference type="SAM" id="MobiDB-lite"/>
    </source>
</evidence>
<dbReference type="EMBL" id="JANBQB010001079">
    <property type="protein sequence ID" value="KAJ1972359.1"/>
    <property type="molecule type" value="Genomic_DNA"/>
</dbReference>
<feature type="compositionally biased region" description="Low complexity" evidence="5">
    <location>
        <begin position="85"/>
        <end position="100"/>
    </location>
</feature>
<keyword evidence="8" id="KW-1185">Reference proteome</keyword>
<dbReference type="InterPro" id="IPR024864">
    <property type="entry name" value="Nup54/Nup57/Nup44"/>
</dbReference>
<keyword evidence="2" id="KW-0813">Transport</keyword>
<feature type="compositionally biased region" description="Polar residues" evidence="5">
    <location>
        <begin position="62"/>
        <end position="79"/>
    </location>
</feature>
<dbReference type="GO" id="GO:0044613">
    <property type="term" value="C:nuclear pore central transport channel"/>
    <property type="evidence" value="ECO:0007669"/>
    <property type="project" value="TreeGrafter"/>
</dbReference>
<dbReference type="Proteomes" id="UP001151582">
    <property type="component" value="Unassembled WGS sequence"/>
</dbReference>
<reference evidence="7" key="1">
    <citation type="submission" date="2022-07" db="EMBL/GenBank/DDBJ databases">
        <title>Phylogenomic reconstructions and comparative analyses of Kickxellomycotina fungi.</title>
        <authorList>
            <person name="Reynolds N.K."/>
            <person name="Stajich J.E."/>
            <person name="Barry K."/>
            <person name="Grigoriev I.V."/>
            <person name="Crous P."/>
            <person name="Smith M.E."/>
        </authorList>
    </citation>
    <scope>NUCLEOTIDE SEQUENCE</scope>
    <source>
        <strain evidence="7">RSA 567</strain>
    </source>
</reference>
<sequence>MFGATSTATAPASLGFGSGITGAFGDGSSSATSSAILAPFGSPATNAAPSLFGNMATGTTSANPSFGTPTLKRSMSNPSLPKFGATNTSTAAPQAASPAPVANTGSSTSVFGSATTAASGAGLFGSAAPSTKAPMFAAPSVFGSTAATPALTFGSTAQSTINPAFGTQVPPPPTATTQPGQGHVWDQLMLLKEYWNPQSPLCQFKHYFYNLVDPAQVHLYTCPPDHDPALWDQAQQANPDPTCLVPALAVGFDDLKRRADQQQQEVQAHQAKLAEIGDKLAHLNTKYTVDTGQSGRVLAPAP</sequence>
<gene>
    <name evidence="7" type="ORF">H4R34_005435</name>
</gene>
<evidence type="ECO:0000259" key="6">
    <source>
        <dbReference type="Pfam" id="PF13874"/>
    </source>
</evidence>
<protein>
    <recommendedName>
        <fullName evidence="6">Nucleoporin Nup54 alpha-helical domain-containing protein</fullName>
    </recommendedName>
</protein>
<dbReference type="GO" id="GO:0036228">
    <property type="term" value="P:protein localization to nuclear inner membrane"/>
    <property type="evidence" value="ECO:0007669"/>
    <property type="project" value="TreeGrafter"/>
</dbReference>
<dbReference type="PANTHER" id="PTHR13000:SF0">
    <property type="entry name" value="NUCLEOPORIN P54"/>
    <property type="match status" value="1"/>
</dbReference>
<evidence type="ECO:0000313" key="7">
    <source>
        <dbReference type="EMBL" id="KAJ1972359.1"/>
    </source>
</evidence>
<feature type="domain" description="Nucleoporin Nup54 alpha-helical" evidence="6">
    <location>
        <begin position="223"/>
        <end position="291"/>
    </location>
</feature>
<dbReference type="AlphaFoldDB" id="A0A9W8B0L6"/>
<comment type="caution">
    <text evidence="7">The sequence shown here is derived from an EMBL/GenBank/DDBJ whole genome shotgun (WGS) entry which is preliminary data.</text>
</comment>
<evidence type="ECO:0000256" key="3">
    <source>
        <dbReference type="ARBA" id="ARBA00023242"/>
    </source>
</evidence>
<evidence type="ECO:0000256" key="2">
    <source>
        <dbReference type="ARBA" id="ARBA00022448"/>
    </source>
</evidence>
<proteinExistence type="predicted"/>
<evidence type="ECO:0000256" key="4">
    <source>
        <dbReference type="SAM" id="Coils"/>
    </source>
</evidence>
<keyword evidence="4" id="KW-0175">Coiled coil</keyword>
<keyword evidence="3" id="KW-0539">Nucleus</keyword>
<comment type="subcellular location">
    <subcellularLocation>
        <location evidence="1">Nucleus</location>
    </subcellularLocation>
</comment>
<evidence type="ECO:0000256" key="1">
    <source>
        <dbReference type="ARBA" id="ARBA00004123"/>
    </source>
</evidence>
<dbReference type="OrthoDB" id="6162375at2759"/>
<dbReference type="PANTHER" id="PTHR13000">
    <property type="entry name" value="NUCLEOPORIN P54"/>
    <property type="match status" value="1"/>
</dbReference>
<evidence type="ECO:0000313" key="8">
    <source>
        <dbReference type="Proteomes" id="UP001151582"/>
    </source>
</evidence>
<accession>A0A9W8B0L6</accession>
<dbReference type="GO" id="GO:0017056">
    <property type="term" value="F:structural constituent of nuclear pore"/>
    <property type="evidence" value="ECO:0007669"/>
    <property type="project" value="TreeGrafter"/>
</dbReference>